<proteinExistence type="inferred from homology"/>
<dbReference type="InterPro" id="IPR032466">
    <property type="entry name" value="Metal_Hydrolase"/>
</dbReference>
<dbReference type="PROSITE" id="PS51347">
    <property type="entry name" value="PHOSPHOTRIESTERASE_2"/>
    <property type="match status" value="1"/>
</dbReference>
<dbReference type="Pfam" id="PF02126">
    <property type="entry name" value="PTE"/>
    <property type="match status" value="1"/>
</dbReference>
<dbReference type="RefSeq" id="WP_206822741.1">
    <property type="nucleotide sequence ID" value="NZ_JAEMWU010000001.1"/>
</dbReference>
<name>A0A939IU30_9MICO</name>
<dbReference type="EMBL" id="JAEMWU010000001">
    <property type="protein sequence ID" value="MBN8204996.1"/>
    <property type="molecule type" value="Genomic_DNA"/>
</dbReference>
<evidence type="ECO:0000256" key="3">
    <source>
        <dbReference type="PIRSR" id="PIRSR601559-52"/>
    </source>
</evidence>
<dbReference type="AlphaFoldDB" id="A0A939IU30"/>
<reference evidence="5" key="1">
    <citation type="submission" date="2020-12" db="EMBL/GenBank/DDBJ databases">
        <title>PHA producing bacteria isolated from mangrove.</title>
        <authorList>
            <person name="Zheng W."/>
            <person name="Yu S."/>
            <person name="Huang Y."/>
        </authorList>
    </citation>
    <scope>NUCLEOTIDE SEQUENCE</scope>
    <source>
        <strain evidence="5">GN8-5</strain>
    </source>
</reference>
<gene>
    <name evidence="5" type="ORF">JF543_03365</name>
</gene>
<comment type="caution">
    <text evidence="4">Lacks conserved residue(s) required for the propagation of feature annotation.</text>
</comment>
<keyword evidence="1 3" id="KW-0479">Metal-binding</keyword>
<comment type="cofactor">
    <cofactor evidence="3">
        <name>a divalent metal cation</name>
        <dbReference type="ChEBI" id="CHEBI:60240"/>
    </cofactor>
    <text evidence="3">Binds 2 divalent metal cations per subunit.</text>
</comment>
<evidence type="ECO:0000313" key="6">
    <source>
        <dbReference type="Proteomes" id="UP000664385"/>
    </source>
</evidence>
<dbReference type="PANTHER" id="PTHR10819">
    <property type="entry name" value="PHOSPHOTRIESTERASE-RELATED"/>
    <property type="match status" value="1"/>
</dbReference>
<dbReference type="Proteomes" id="UP000664385">
    <property type="component" value="Unassembled WGS sequence"/>
</dbReference>
<evidence type="ECO:0000256" key="1">
    <source>
        <dbReference type="ARBA" id="ARBA00022723"/>
    </source>
</evidence>
<feature type="binding site" evidence="3">
    <location>
        <position position="174"/>
    </location>
    <ligand>
        <name>a divalent metal cation</name>
        <dbReference type="ChEBI" id="CHEBI:60240"/>
        <label>2</label>
    </ligand>
</feature>
<dbReference type="Gene3D" id="3.20.20.140">
    <property type="entry name" value="Metal-dependent hydrolases"/>
    <property type="match status" value="1"/>
</dbReference>
<feature type="binding site" evidence="3">
    <location>
        <position position="202"/>
    </location>
    <ligand>
        <name>a divalent metal cation</name>
        <dbReference type="ChEBI" id="CHEBI:60240"/>
        <label>2</label>
    </ligand>
</feature>
<dbReference type="SUPFAM" id="SSF51556">
    <property type="entry name" value="Metallo-dependent hydrolases"/>
    <property type="match status" value="1"/>
</dbReference>
<evidence type="ECO:0000256" key="2">
    <source>
        <dbReference type="ARBA" id="ARBA00022801"/>
    </source>
</evidence>
<evidence type="ECO:0008006" key="7">
    <source>
        <dbReference type="Google" id="ProtNLM"/>
    </source>
</evidence>
<feature type="binding site" evidence="3">
    <location>
        <position position="281"/>
    </location>
    <ligand>
        <name>a divalent metal cation</name>
        <dbReference type="ChEBI" id="CHEBI:60240"/>
        <label>1</label>
    </ligand>
</feature>
<dbReference type="PANTHER" id="PTHR10819:SF3">
    <property type="entry name" value="PHOSPHOTRIESTERASE-RELATED PROTEIN"/>
    <property type="match status" value="1"/>
</dbReference>
<protein>
    <recommendedName>
        <fullName evidence="7">Aryldialkylphosphatase</fullName>
    </recommendedName>
</protein>
<comment type="caution">
    <text evidence="5">The sequence shown here is derived from an EMBL/GenBank/DDBJ whole genome shotgun (WGS) entry which is preliminary data.</text>
</comment>
<dbReference type="GO" id="GO:0016787">
    <property type="term" value="F:hydrolase activity"/>
    <property type="evidence" value="ECO:0007669"/>
    <property type="project" value="UniProtKB-KW"/>
</dbReference>
<feature type="binding site" evidence="3">
    <location>
        <position position="24"/>
    </location>
    <ligand>
        <name>a divalent metal cation</name>
        <dbReference type="ChEBI" id="CHEBI:60240"/>
        <label>1</label>
    </ligand>
</feature>
<comment type="similarity">
    <text evidence="4">Belongs to the metallo-dependent hydrolases superfamily. Phosphotriesterase family.</text>
</comment>
<sequence>MSSVMTVFGPVPSADLGRVMPHEHLLSLVPGPWLTGGRADTQVDLAVDALGGLHAAGFGTVVDLSPYGVVGRSADGSNVARLKEISHRSGIDIIAGTSIYLEAYAPAWAREATLDELVARLIADAATGIGDTDVCAGVYGEQATSLGEITPFEERMLRAVARAHATNGLAVFTHTTHGTMAQEQLDILESEGADLDRVVIGHMDTQLSIDVVRAVLDRGALIAVDTIGKETWDFFLEPAPPHRPDGEFVKHSFARSDVGRADLVAALVAEGYAERILLAQDLTGAEVWMNPGTHGVQGYSYLSEVFLPMLSERGVGEQAIEMMTAATPVRMLEVAA</sequence>
<feature type="binding site" evidence="3">
    <location>
        <position position="22"/>
    </location>
    <ligand>
        <name>a divalent metal cation</name>
        <dbReference type="ChEBI" id="CHEBI:60240"/>
        <label>1</label>
    </ligand>
</feature>
<keyword evidence="2" id="KW-0378">Hydrolase</keyword>
<dbReference type="InterPro" id="IPR001559">
    <property type="entry name" value="Phosphotriesterase"/>
</dbReference>
<feature type="binding site" evidence="3">
    <location>
        <position position="141"/>
    </location>
    <ligand>
        <name>a divalent metal cation</name>
        <dbReference type="ChEBI" id="CHEBI:60240"/>
        <label>2</label>
    </ligand>
</feature>
<feature type="binding site" evidence="3">
    <location>
        <position position="141"/>
    </location>
    <ligand>
        <name>a divalent metal cation</name>
        <dbReference type="ChEBI" id="CHEBI:60240"/>
        <label>1</label>
    </ligand>
</feature>
<accession>A0A939IU30</accession>
<evidence type="ECO:0000256" key="4">
    <source>
        <dbReference type="PROSITE-ProRule" id="PRU00679"/>
    </source>
</evidence>
<evidence type="ECO:0000313" key="5">
    <source>
        <dbReference type="EMBL" id="MBN8204996.1"/>
    </source>
</evidence>
<organism evidence="5 6">
    <name type="scientific">Microbacterium esteraromaticum</name>
    <dbReference type="NCBI Taxonomy" id="57043"/>
    <lineage>
        <taxon>Bacteria</taxon>
        <taxon>Bacillati</taxon>
        <taxon>Actinomycetota</taxon>
        <taxon>Actinomycetes</taxon>
        <taxon>Micrococcales</taxon>
        <taxon>Microbacteriaceae</taxon>
        <taxon>Microbacterium</taxon>
    </lineage>
</organism>
<dbReference type="GO" id="GO:0008270">
    <property type="term" value="F:zinc ion binding"/>
    <property type="evidence" value="ECO:0007669"/>
    <property type="project" value="InterPro"/>
</dbReference>